<evidence type="ECO:0000313" key="13">
    <source>
        <dbReference type="Proteomes" id="UP001054945"/>
    </source>
</evidence>
<evidence type="ECO:0000256" key="6">
    <source>
        <dbReference type="ARBA" id="ARBA00023136"/>
    </source>
</evidence>
<dbReference type="AlphaFoldDB" id="A0AAV4TQK3"/>
<comment type="subcellular location">
    <subcellularLocation>
        <location evidence="1">Membrane</location>
        <topology evidence="1">Multi-pass membrane protein</topology>
    </subcellularLocation>
</comment>
<evidence type="ECO:0000256" key="10">
    <source>
        <dbReference type="ARBA" id="ARBA00023303"/>
    </source>
</evidence>
<comment type="caution">
    <text evidence="12">The sequence shown here is derived from an EMBL/GenBank/DDBJ whole genome shotgun (WGS) entry which is preliminary data.</text>
</comment>
<gene>
    <name evidence="12" type="primary">GRID1_7</name>
    <name evidence="12" type="ORF">CEXT_611941</name>
</gene>
<keyword evidence="13" id="KW-1185">Reference proteome</keyword>
<keyword evidence="4" id="KW-1133">Transmembrane helix</keyword>
<evidence type="ECO:0000256" key="4">
    <source>
        <dbReference type="ARBA" id="ARBA00022989"/>
    </source>
</evidence>
<feature type="domain" description="Ionotropic glutamate receptor L-glutamate and glycine-binding" evidence="11">
    <location>
        <begin position="39"/>
        <end position="89"/>
    </location>
</feature>
<dbReference type="Gene3D" id="3.40.190.10">
    <property type="entry name" value="Periplasmic binding protein-like II"/>
    <property type="match status" value="1"/>
</dbReference>
<proteinExistence type="predicted"/>
<evidence type="ECO:0000313" key="12">
    <source>
        <dbReference type="EMBL" id="GIY48334.1"/>
    </source>
</evidence>
<keyword evidence="2" id="KW-0813">Transport</keyword>
<sequence length="169" mass="18814">MGKRPDGSFYGKGGTDYSILQIPRNMCLSAMTSLIAKIMSFGNIDDKGEWTGMMGMLKKNETDIAIGWVANTYLRNTIADFSFPHIITANVFVTASPQVLQREYPFIIPFQFPVQTIYFFPLLRRLRAVQELESPRLHVLLVPLQADSGAQLLSDLLAGLMIPSKGDSP</sequence>
<keyword evidence="10" id="KW-0407">Ion channel</keyword>
<evidence type="ECO:0000256" key="2">
    <source>
        <dbReference type="ARBA" id="ARBA00022448"/>
    </source>
</evidence>
<evidence type="ECO:0000256" key="8">
    <source>
        <dbReference type="ARBA" id="ARBA00023180"/>
    </source>
</evidence>
<keyword evidence="9" id="KW-1071">Ligand-gated ion channel</keyword>
<organism evidence="12 13">
    <name type="scientific">Caerostris extrusa</name>
    <name type="common">Bark spider</name>
    <name type="synonym">Caerostris bankana</name>
    <dbReference type="NCBI Taxonomy" id="172846"/>
    <lineage>
        <taxon>Eukaryota</taxon>
        <taxon>Metazoa</taxon>
        <taxon>Ecdysozoa</taxon>
        <taxon>Arthropoda</taxon>
        <taxon>Chelicerata</taxon>
        <taxon>Arachnida</taxon>
        <taxon>Araneae</taxon>
        <taxon>Araneomorphae</taxon>
        <taxon>Entelegynae</taxon>
        <taxon>Araneoidea</taxon>
        <taxon>Araneidae</taxon>
        <taxon>Caerostris</taxon>
    </lineage>
</organism>
<reference evidence="12 13" key="1">
    <citation type="submission" date="2021-06" db="EMBL/GenBank/DDBJ databases">
        <title>Caerostris extrusa draft genome.</title>
        <authorList>
            <person name="Kono N."/>
            <person name="Arakawa K."/>
        </authorList>
    </citation>
    <scope>NUCLEOTIDE SEQUENCE [LARGE SCALE GENOMIC DNA]</scope>
</reference>
<keyword evidence="7 12" id="KW-0675">Receptor</keyword>
<name>A0AAV4TQK3_CAEEX</name>
<evidence type="ECO:0000256" key="7">
    <source>
        <dbReference type="ARBA" id="ARBA00023170"/>
    </source>
</evidence>
<accession>A0AAV4TQK3</accession>
<evidence type="ECO:0000256" key="5">
    <source>
        <dbReference type="ARBA" id="ARBA00023065"/>
    </source>
</evidence>
<dbReference type="Proteomes" id="UP001054945">
    <property type="component" value="Unassembled WGS sequence"/>
</dbReference>
<keyword evidence="6" id="KW-0472">Membrane</keyword>
<keyword evidence="8" id="KW-0325">Glycoprotein</keyword>
<dbReference type="GO" id="GO:0015276">
    <property type="term" value="F:ligand-gated monoatomic ion channel activity"/>
    <property type="evidence" value="ECO:0007669"/>
    <property type="project" value="InterPro"/>
</dbReference>
<evidence type="ECO:0000256" key="9">
    <source>
        <dbReference type="ARBA" id="ARBA00023286"/>
    </source>
</evidence>
<keyword evidence="5" id="KW-0406">Ion transport</keyword>
<dbReference type="InterPro" id="IPR019594">
    <property type="entry name" value="Glu/Gly-bd"/>
</dbReference>
<protein>
    <submittedName>
        <fullName evidence="12">Glutamate receptor ionotropic, delta-1</fullName>
    </submittedName>
</protein>
<dbReference type="GO" id="GO:0016020">
    <property type="term" value="C:membrane"/>
    <property type="evidence" value="ECO:0007669"/>
    <property type="project" value="UniProtKB-SubCell"/>
</dbReference>
<evidence type="ECO:0000256" key="3">
    <source>
        <dbReference type="ARBA" id="ARBA00022692"/>
    </source>
</evidence>
<keyword evidence="3" id="KW-0812">Transmembrane</keyword>
<dbReference type="EMBL" id="BPLR01011704">
    <property type="protein sequence ID" value="GIY48334.1"/>
    <property type="molecule type" value="Genomic_DNA"/>
</dbReference>
<dbReference type="Pfam" id="PF10613">
    <property type="entry name" value="Lig_chan-Glu_bd"/>
    <property type="match status" value="1"/>
</dbReference>
<evidence type="ECO:0000259" key="11">
    <source>
        <dbReference type="Pfam" id="PF10613"/>
    </source>
</evidence>
<evidence type="ECO:0000256" key="1">
    <source>
        <dbReference type="ARBA" id="ARBA00004141"/>
    </source>
</evidence>
<dbReference type="SUPFAM" id="SSF53850">
    <property type="entry name" value="Periplasmic binding protein-like II"/>
    <property type="match status" value="1"/>
</dbReference>